<sequence length="69" mass="7796">MRASRRELIEQLLQVLRPLVKVTTVMLESDGLAESTPIVACMSDPWFTHLQFLQEETSVEASSHLAQQV</sequence>
<dbReference type="AlphaFoldDB" id="A0AAD7RC22"/>
<keyword evidence="2" id="KW-1185">Reference proteome</keyword>
<comment type="caution">
    <text evidence="1">The sequence shown here is derived from an EMBL/GenBank/DDBJ whole genome shotgun (WGS) entry which is preliminary data.</text>
</comment>
<gene>
    <name evidence="1" type="ORF">AAFF_G00259950</name>
</gene>
<evidence type="ECO:0000313" key="1">
    <source>
        <dbReference type="EMBL" id="KAJ8377484.1"/>
    </source>
</evidence>
<dbReference type="EMBL" id="JAINUG010000352">
    <property type="protein sequence ID" value="KAJ8377484.1"/>
    <property type="molecule type" value="Genomic_DNA"/>
</dbReference>
<dbReference type="Proteomes" id="UP001221898">
    <property type="component" value="Unassembled WGS sequence"/>
</dbReference>
<organism evidence="1 2">
    <name type="scientific">Aldrovandia affinis</name>
    <dbReference type="NCBI Taxonomy" id="143900"/>
    <lineage>
        <taxon>Eukaryota</taxon>
        <taxon>Metazoa</taxon>
        <taxon>Chordata</taxon>
        <taxon>Craniata</taxon>
        <taxon>Vertebrata</taxon>
        <taxon>Euteleostomi</taxon>
        <taxon>Actinopterygii</taxon>
        <taxon>Neopterygii</taxon>
        <taxon>Teleostei</taxon>
        <taxon>Notacanthiformes</taxon>
        <taxon>Halosauridae</taxon>
        <taxon>Aldrovandia</taxon>
    </lineage>
</organism>
<accession>A0AAD7RC22</accession>
<name>A0AAD7RC22_9TELE</name>
<protein>
    <submittedName>
        <fullName evidence="1">Uncharacterized protein</fullName>
    </submittedName>
</protein>
<proteinExistence type="predicted"/>
<evidence type="ECO:0000313" key="2">
    <source>
        <dbReference type="Proteomes" id="UP001221898"/>
    </source>
</evidence>
<reference evidence="1" key="1">
    <citation type="journal article" date="2023" name="Science">
        <title>Genome structures resolve the early diversification of teleost fishes.</title>
        <authorList>
            <person name="Parey E."/>
            <person name="Louis A."/>
            <person name="Montfort J."/>
            <person name="Bouchez O."/>
            <person name="Roques C."/>
            <person name="Iampietro C."/>
            <person name="Lluch J."/>
            <person name="Castinel A."/>
            <person name="Donnadieu C."/>
            <person name="Desvignes T."/>
            <person name="Floi Bucao C."/>
            <person name="Jouanno E."/>
            <person name="Wen M."/>
            <person name="Mejri S."/>
            <person name="Dirks R."/>
            <person name="Jansen H."/>
            <person name="Henkel C."/>
            <person name="Chen W.J."/>
            <person name="Zahm M."/>
            <person name="Cabau C."/>
            <person name="Klopp C."/>
            <person name="Thompson A.W."/>
            <person name="Robinson-Rechavi M."/>
            <person name="Braasch I."/>
            <person name="Lecointre G."/>
            <person name="Bobe J."/>
            <person name="Postlethwait J.H."/>
            <person name="Berthelot C."/>
            <person name="Roest Crollius H."/>
            <person name="Guiguen Y."/>
        </authorList>
    </citation>
    <scope>NUCLEOTIDE SEQUENCE</scope>
    <source>
        <strain evidence="1">NC1722</strain>
    </source>
</reference>